<dbReference type="KEGG" id="ddf:DEFDS_2142"/>
<dbReference type="Gene3D" id="3.40.50.11440">
    <property type="match status" value="1"/>
</dbReference>
<dbReference type="InterPro" id="IPR043166">
    <property type="entry name" value="LarA-like_C"/>
</dbReference>
<protein>
    <submittedName>
        <fullName evidence="3">Uncharacterized protein</fullName>
    </submittedName>
</protein>
<feature type="domain" description="Lactate racemase C-terminal" evidence="2">
    <location>
        <begin position="290"/>
        <end position="424"/>
    </location>
</feature>
<evidence type="ECO:0000313" key="4">
    <source>
        <dbReference type="Proteomes" id="UP000001520"/>
    </source>
</evidence>
<dbReference type="PANTHER" id="PTHR33171">
    <property type="entry name" value="LAR_N DOMAIN-CONTAINING PROTEIN"/>
    <property type="match status" value="1"/>
</dbReference>
<dbReference type="InterPro" id="IPR018657">
    <property type="entry name" value="LarA-like_N"/>
</dbReference>
<dbReference type="eggNOG" id="COG3875">
    <property type="taxonomic scope" value="Bacteria"/>
</dbReference>
<dbReference type="Gene3D" id="3.90.226.30">
    <property type="match status" value="1"/>
</dbReference>
<dbReference type="InterPro" id="IPR048068">
    <property type="entry name" value="LarA-like"/>
</dbReference>
<reference evidence="3 4" key="1">
    <citation type="journal article" date="2010" name="DNA Res.">
        <title>Bacterial lifestyle in a deep-sea hydrothermal vent chimney revealed by the genome sequence of the thermophilic bacterium Deferribacter desulfuricans SSM1.</title>
        <authorList>
            <person name="Takaki Y."/>
            <person name="Shimamura S."/>
            <person name="Nakagawa S."/>
            <person name="Fukuhara Y."/>
            <person name="Horikawa H."/>
            <person name="Ankai A."/>
            <person name="Harada T."/>
            <person name="Hosoyama A."/>
            <person name="Oguchi A."/>
            <person name="Fukui S."/>
            <person name="Fujita N."/>
            <person name="Takami H."/>
            <person name="Takai K."/>
        </authorList>
    </citation>
    <scope>NUCLEOTIDE SEQUENCE [LARGE SCALE GENOMIC DNA]</scope>
    <source>
        <strain evidence="4">DSM 14783 / JCM 11476 / NBRC 101012 / SSM1</strain>
    </source>
</reference>
<organism evidence="3 4">
    <name type="scientific">Deferribacter desulfuricans (strain DSM 14783 / JCM 11476 / NBRC 101012 / SSM1)</name>
    <dbReference type="NCBI Taxonomy" id="639282"/>
    <lineage>
        <taxon>Bacteria</taxon>
        <taxon>Pseudomonadati</taxon>
        <taxon>Deferribacterota</taxon>
        <taxon>Deferribacteres</taxon>
        <taxon>Deferribacterales</taxon>
        <taxon>Deferribacteraceae</taxon>
        <taxon>Deferribacter</taxon>
    </lineage>
</organism>
<keyword evidence="4" id="KW-1185">Reference proteome</keyword>
<dbReference type="EMBL" id="AP011529">
    <property type="protein sequence ID" value="BAI81589.1"/>
    <property type="molecule type" value="Genomic_DNA"/>
</dbReference>
<dbReference type="InterPro" id="IPR047926">
    <property type="entry name" value="Ni_dep_LarA"/>
</dbReference>
<evidence type="ECO:0000313" key="3">
    <source>
        <dbReference type="EMBL" id="BAI81589.1"/>
    </source>
</evidence>
<proteinExistence type="predicted"/>
<dbReference type="Pfam" id="PF21113">
    <property type="entry name" value="LarA_C"/>
    <property type="match status" value="1"/>
</dbReference>
<evidence type="ECO:0000259" key="1">
    <source>
        <dbReference type="Pfam" id="PF09861"/>
    </source>
</evidence>
<dbReference type="GO" id="GO:0050043">
    <property type="term" value="F:lactate racemase activity"/>
    <property type="evidence" value="ECO:0007669"/>
    <property type="project" value="InterPro"/>
</dbReference>
<dbReference type="NCBIfam" id="NF033504">
    <property type="entry name" value="Ni_dep_LarA"/>
    <property type="match status" value="1"/>
</dbReference>
<dbReference type="STRING" id="639282.DEFDS_2142"/>
<gene>
    <name evidence="3" type="ordered locus">DEFDS_2142</name>
</gene>
<dbReference type="InterPro" id="IPR048520">
    <property type="entry name" value="LarA_C"/>
</dbReference>
<dbReference type="Pfam" id="PF09861">
    <property type="entry name" value="Lar_N"/>
    <property type="match status" value="1"/>
</dbReference>
<evidence type="ECO:0000259" key="2">
    <source>
        <dbReference type="Pfam" id="PF21113"/>
    </source>
</evidence>
<dbReference type="HOGENOM" id="CLU_050189_0_0_0"/>
<dbReference type="PANTHER" id="PTHR33171:SF17">
    <property type="entry name" value="LARA-LIKE N-TERMINAL DOMAIN-CONTAINING PROTEIN"/>
    <property type="match status" value="1"/>
</dbReference>
<name>D3PA49_DEFDS</name>
<sequence length="431" mass="49570">MTLVEICLRLGDKMKISYGKGFIDVNINKDYDLYQLKIDSAPLSGKEILERLDNEPIYSENLTYFIKHARKILFIVPDITRKSGLQIFIKDLIEKIETFKKEFSIIFATGTHRKVTDEEKKWILTEEVYNKYKHLLIDHDPDNMDNLVYFGKTKNGTPILLNKAYLEHDTIIPIASVSYHYFAGFGGGRKMILPGIAARKSALNNHKLVLDERNMRKHPLATTGNLKQNPVNDDIVEAVMIARRGKFFFTINTILNDKGEIIDLTCGDLFMSHIEATERLKKYTMITANKKYDTIIVSCGGYPKDINMVQAQKSLDRVIPIAANNANIIFFAECVDGYGNNYFEEFFDITTSEEMFKTLIKDYQINRQTAYSLKIKTENYNVFLYSNFSESDCKRMGFIKINSIEEINNIINNANNIAIVPDAYNVFFNTD</sequence>
<dbReference type="AlphaFoldDB" id="D3PA49"/>
<feature type="domain" description="LarA-like N-terminal" evidence="1">
    <location>
        <begin position="18"/>
        <end position="214"/>
    </location>
</feature>
<dbReference type="Proteomes" id="UP000001520">
    <property type="component" value="Chromosome"/>
</dbReference>
<accession>D3PA49</accession>